<dbReference type="EMBL" id="LXQA010463446">
    <property type="protein sequence ID" value="MCI53458.1"/>
    <property type="molecule type" value="Genomic_DNA"/>
</dbReference>
<protein>
    <submittedName>
        <fullName evidence="1">Uncharacterized protein</fullName>
    </submittedName>
</protein>
<evidence type="ECO:0000313" key="1">
    <source>
        <dbReference type="EMBL" id="MCI53458.1"/>
    </source>
</evidence>
<dbReference type="Proteomes" id="UP000265520">
    <property type="component" value="Unassembled WGS sequence"/>
</dbReference>
<feature type="non-terminal residue" evidence="1">
    <location>
        <position position="46"/>
    </location>
</feature>
<organism evidence="1 2">
    <name type="scientific">Trifolium medium</name>
    <dbReference type="NCBI Taxonomy" id="97028"/>
    <lineage>
        <taxon>Eukaryota</taxon>
        <taxon>Viridiplantae</taxon>
        <taxon>Streptophyta</taxon>
        <taxon>Embryophyta</taxon>
        <taxon>Tracheophyta</taxon>
        <taxon>Spermatophyta</taxon>
        <taxon>Magnoliopsida</taxon>
        <taxon>eudicotyledons</taxon>
        <taxon>Gunneridae</taxon>
        <taxon>Pentapetalae</taxon>
        <taxon>rosids</taxon>
        <taxon>fabids</taxon>
        <taxon>Fabales</taxon>
        <taxon>Fabaceae</taxon>
        <taxon>Papilionoideae</taxon>
        <taxon>50 kb inversion clade</taxon>
        <taxon>NPAAA clade</taxon>
        <taxon>Hologalegina</taxon>
        <taxon>IRL clade</taxon>
        <taxon>Trifolieae</taxon>
        <taxon>Trifolium</taxon>
    </lineage>
</organism>
<dbReference type="AlphaFoldDB" id="A0A392SX85"/>
<keyword evidence="2" id="KW-1185">Reference proteome</keyword>
<proteinExistence type="predicted"/>
<accession>A0A392SX85</accession>
<sequence length="46" mass="5175">MKIEREYAAAAEVVVVVEQGSDGMRRKRLEVRVVNHGLIDGEETCM</sequence>
<name>A0A392SX85_9FABA</name>
<evidence type="ECO:0000313" key="2">
    <source>
        <dbReference type="Proteomes" id="UP000265520"/>
    </source>
</evidence>
<comment type="caution">
    <text evidence="1">The sequence shown here is derived from an EMBL/GenBank/DDBJ whole genome shotgun (WGS) entry which is preliminary data.</text>
</comment>
<reference evidence="1 2" key="1">
    <citation type="journal article" date="2018" name="Front. Plant Sci.">
        <title>Red Clover (Trifolium pratense) and Zigzag Clover (T. medium) - A Picture of Genomic Similarities and Differences.</title>
        <authorList>
            <person name="Dluhosova J."/>
            <person name="Istvanek J."/>
            <person name="Nedelnik J."/>
            <person name="Repkova J."/>
        </authorList>
    </citation>
    <scope>NUCLEOTIDE SEQUENCE [LARGE SCALE GENOMIC DNA]</scope>
    <source>
        <strain evidence="2">cv. 10/8</strain>
        <tissue evidence="1">Leaf</tissue>
    </source>
</reference>